<feature type="domain" description="Glycosyltransferase subfamily 4-like N-terminal" evidence="4">
    <location>
        <begin position="21"/>
        <end position="198"/>
    </location>
</feature>
<feature type="domain" description="Glycosyl transferase family 1" evidence="3">
    <location>
        <begin position="210"/>
        <end position="367"/>
    </location>
</feature>
<dbReference type="PANTHER" id="PTHR45947:SF13">
    <property type="entry name" value="TRANSFERASE"/>
    <property type="match status" value="1"/>
</dbReference>
<evidence type="ECO:0000259" key="3">
    <source>
        <dbReference type="Pfam" id="PF00534"/>
    </source>
</evidence>
<keyword evidence="6" id="KW-1185">Reference proteome</keyword>
<dbReference type="SUPFAM" id="SSF53756">
    <property type="entry name" value="UDP-Glycosyltransferase/glycogen phosphorylase"/>
    <property type="match status" value="1"/>
</dbReference>
<evidence type="ECO:0000256" key="1">
    <source>
        <dbReference type="ARBA" id="ARBA00022676"/>
    </source>
</evidence>
<sequence>MRVLVLHNRRRATTTPSGEDRVVDVEVAALRAAGHDVDTCGPHSGDLRPVSLRAATLPATVVWNPESYLTVRRVLRRLGPDVVHVHNTFPLLTPSVLAAAGAEGVPVVVTLHNYGLGCPGGELLRDGRYCNACVGRSGLRALRHACFQHSRPKTVPVVATQVVNRRAWSGRPSAYIFLSRAQRRELAAAGFPRERCFVKWNLVPDVPVPPAPDGPPYVAYLGRWVEAKGVDVLMRAWEQVPCLPGGLRLVIAGGGPLEPTLRAWAATQRAVDVVGGLPPDQARALAAGARAVVVPSTWREPFGLVAVEAMAAGVPVIASRHGALPELVNDGVDGVLCTPGRPGELAAHLRSVALDPDRWAAMGRAARGTYLRAHDPAANVEQLVGIYRYAVRHPA</sequence>
<dbReference type="Gene3D" id="3.40.50.2000">
    <property type="entry name" value="Glycogen Phosphorylase B"/>
    <property type="match status" value="2"/>
</dbReference>
<keyword evidence="2" id="KW-0808">Transferase</keyword>
<proteinExistence type="predicted"/>
<organism evidence="5 6">
    <name type="scientific">Acidiferrimicrobium australe</name>
    <dbReference type="NCBI Taxonomy" id="2664430"/>
    <lineage>
        <taxon>Bacteria</taxon>
        <taxon>Bacillati</taxon>
        <taxon>Actinomycetota</taxon>
        <taxon>Acidimicrobiia</taxon>
        <taxon>Acidimicrobiales</taxon>
        <taxon>Acidimicrobiaceae</taxon>
        <taxon>Acidiferrimicrobium</taxon>
    </lineage>
</organism>
<reference evidence="5 6" key="1">
    <citation type="submission" date="2019-11" db="EMBL/GenBank/DDBJ databases">
        <title>Acidiferrimicrobium australis gen. nov., sp. nov., an acidophilic and obligately heterotrophic, member of the Actinobacteria that catalyses dissimilatory oxido- reduction of iron isolated from metal-rich acidic water in Chile.</title>
        <authorList>
            <person name="Gonzalez D."/>
            <person name="Huber K."/>
            <person name="Hedrich S."/>
            <person name="Rojas-Villalobos C."/>
            <person name="Quatrini R."/>
            <person name="Dinamarca M.A."/>
            <person name="Schwarz A."/>
            <person name="Canales C."/>
            <person name="Nancucheo I."/>
        </authorList>
    </citation>
    <scope>NUCLEOTIDE SEQUENCE [LARGE SCALE GENOMIC DNA]</scope>
    <source>
        <strain evidence="5 6">USS-CCA1</strain>
    </source>
</reference>
<dbReference type="PANTHER" id="PTHR45947">
    <property type="entry name" value="SULFOQUINOVOSYL TRANSFERASE SQD2"/>
    <property type="match status" value="1"/>
</dbReference>
<name>A0ABW9QNY8_9ACTN</name>
<gene>
    <name evidence="5" type="ORF">GHK86_02065</name>
</gene>
<comment type="caution">
    <text evidence="5">The sequence shown here is derived from an EMBL/GenBank/DDBJ whole genome shotgun (WGS) entry which is preliminary data.</text>
</comment>
<evidence type="ECO:0000256" key="2">
    <source>
        <dbReference type="ARBA" id="ARBA00022679"/>
    </source>
</evidence>
<dbReference type="InterPro" id="IPR001296">
    <property type="entry name" value="Glyco_trans_1"/>
</dbReference>
<dbReference type="InterPro" id="IPR050194">
    <property type="entry name" value="Glycosyltransferase_grp1"/>
</dbReference>
<dbReference type="Proteomes" id="UP000437736">
    <property type="component" value="Unassembled WGS sequence"/>
</dbReference>
<dbReference type="EMBL" id="WJHE01000088">
    <property type="protein sequence ID" value="MST31515.1"/>
    <property type="molecule type" value="Genomic_DNA"/>
</dbReference>
<dbReference type="InterPro" id="IPR028098">
    <property type="entry name" value="Glyco_trans_4-like_N"/>
</dbReference>
<protein>
    <submittedName>
        <fullName evidence="5">Glycosyltransferase</fullName>
    </submittedName>
</protein>
<evidence type="ECO:0000259" key="4">
    <source>
        <dbReference type="Pfam" id="PF13439"/>
    </source>
</evidence>
<evidence type="ECO:0000313" key="6">
    <source>
        <dbReference type="Proteomes" id="UP000437736"/>
    </source>
</evidence>
<keyword evidence="1" id="KW-0328">Glycosyltransferase</keyword>
<evidence type="ECO:0000313" key="5">
    <source>
        <dbReference type="EMBL" id="MST31515.1"/>
    </source>
</evidence>
<accession>A0ABW9QNY8</accession>
<dbReference type="Pfam" id="PF13439">
    <property type="entry name" value="Glyco_transf_4"/>
    <property type="match status" value="1"/>
</dbReference>
<dbReference type="Pfam" id="PF00534">
    <property type="entry name" value="Glycos_transf_1"/>
    <property type="match status" value="1"/>
</dbReference>